<evidence type="ECO:0000256" key="1">
    <source>
        <dbReference type="SAM" id="Phobius"/>
    </source>
</evidence>
<evidence type="ECO:0000313" key="3">
    <source>
        <dbReference type="EMBL" id="KKL73797.1"/>
    </source>
</evidence>
<feature type="domain" description="Outer membrane protein beta-barrel" evidence="2">
    <location>
        <begin position="27"/>
        <end position="193"/>
    </location>
</feature>
<feature type="transmembrane region" description="Helical" evidence="1">
    <location>
        <begin position="116"/>
        <end position="135"/>
    </location>
</feature>
<reference evidence="3" key="1">
    <citation type="journal article" date="2015" name="Nature">
        <title>Complex archaea that bridge the gap between prokaryotes and eukaryotes.</title>
        <authorList>
            <person name="Spang A."/>
            <person name="Saw J.H."/>
            <person name="Jorgensen S.L."/>
            <person name="Zaremba-Niedzwiedzka K."/>
            <person name="Martijn J."/>
            <person name="Lind A.E."/>
            <person name="van Eijk R."/>
            <person name="Schleper C."/>
            <person name="Guy L."/>
            <person name="Ettema T.J."/>
        </authorList>
    </citation>
    <scope>NUCLEOTIDE SEQUENCE</scope>
</reference>
<proteinExistence type="predicted"/>
<organism evidence="3">
    <name type="scientific">marine sediment metagenome</name>
    <dbReference type="NCBI Taxonomy" id="412755"/>
    <lineage>
        <taxon>unclassified sequences</taxon>
        <taxon>metagenomes</taxon>
        <taxon>ecological metagenomes</taxon>
    </lineage>
</organism>
<keyword evidence="1" id="KW-0472">Membrane</keyword>
<name>A0A0F9HFD9_9ZZZZ</name>
<dbReference type="InterPro" id="IPR025665">
    <property type="entry name" value="Beta-barrel_OMP_2"/>
</dbReference>
<keyword evidence="1" id="KW-0812">Transmembrane</keyword>
<evidence type="ECO:0000259" key="2">
    <source>
        <dbReference type="Pfam" id="PF13568"/>
    </source>
</evidence>
<sequence>MKKVMIFMILFLFFSMTIVFSAGLSLGGTIGGAIGWLSGSDWINTLNSIGGTNSIKLGFYWGIFINIELHEYISIRPEFLYSNQGGAYKYSYMGYIIDGTITAKALEIPIFFNPKIHFSSGYLFLSVGPVLVFFLDDIKFKESGFGMTVETGRSADNPIVFGFAAGIGYEYSFESGNFTFDLKYKKTLTEIFNNNSSFNSIGMQIGFSPKL</sequence>
<comment type="caution">
    <text evidence="3">The sequence shown here is derived from an EMBL/GenBank/DDBJ whole genome shotgun (WGS) entry which is preliminary data.</text>
</comment>
<dbReference type="EMBL" id="LAZR01024851">
    <property type="protein sequence ID" value="KKL73797.1"/>
    <property type="molecule type" value="Genomic_DNA"/>
</dbReference>
<protein>
    <recommendedName>
        <fullName evidence="2">Outer membrane protein beta-barrel domain-containing protein</fullName>
    </recommendedName>
</protein>
<keyword evidence="1" id="KW-1133">Transmembrane helix</keyword>
<dbReference type="AlphaFoldDB" id="A0A0F9HFD9"/>
<gene>
    <name evidence="3" type="ORF">LCGC14_2071270</name>
</gene>
<dbReference type="Pfam" id="PF13568">
    <property type="entry name" value="OMP_b-brl_2"/>
    <property type="match status" value="1"/>
</dbReference>
<accession>A0A0F9HFD9</accession>